<evidence type="ECO:0000256" key="1">
    <source>
        <dbReference type="SAM" id="Phobius"/>
    </source>
</evidence>
<comment type="caution">
    <text evidence="2">The sequence shown here is derived from an EMBL/GenBank/DDBJ whole genome shotgun (WGS) entry which is preliminary data.</text>
</comment>
<name>A0A1G2B8V4_9BACT</name>
<dbReference type="AlphaFoldDB" id="A0A1G2B8V4"/>
<keyword evidence="1" id="KW-0812">Transmembrane</keyword>
<keyword evidence="1" id="KW-0472">Membrane</keyword>
<feature type="transmembrane region" description="Helical" evidence="1">
    <location>
        <begin position="176"/>
        <end position="197"/>
    </location>
</feature>
<feature type="transmembrane region" description="Helical" evidence="1">
    <location>
        <begin position="12"/>
        <end position="34"/>
    </location>
</feature>
<dbReference type="Proteomes" id="UP000179164">
    <property type="component" value="Unassembled WGS sequence"/>
</dbReference>
<evidence type="ECO:0008006" key="4">
    <source>
        <dbReference type="Google" id="ProtNLM"/>
    </source>
</evidence>
<organism evidence="2 3">
    <name type="scientific">Candidatus Kerfeldbacteria bacterium RIFCSPLOWO2_01_FULL_48_11</name>
    <dbReference type="NCBI Taxonomy" id="1798543"/>
    <lineage>
        <taxon>Bacteria</taxon>
        <taxon>Candidatus Kerfeldiibacteriota</taxon>
    </lineage>
</organism>
<dbReference type="EMBL" id="MHKE01000002">
    <property type="protein sequence ID" value="OGY85029.1"/>
    <property type="molecule type" value="Genomic_DNA"/>
</dbReference>
<accession>A0A1G2B8V4</accession>
<protein>
    <recommendedName>
        <fullName evidence="4">Polysaccharide chain length determinant N-terminal domain-containing protein</fullName>
    </recommendedName>
</protein>
<reference evidence="2 3" key="1">
    <citation type="journal article" date="2016" name="Nat. Commun.">
        <title>Thousands of microbial genomes shed light on interconnected biogeochemical processes in an aquifer system.</title>
        <authorList>
            <person name="Anantharaman K."/>
            <person name="Brown C.T."/>
            <person name="Hug L.A."/>
            <person name="Sharon I."/>
            <person name="Castelle C.J."/>
            <person name="Probst A.J."/>
            <person name="Thomas B.C."/>
            <person name="Singh A."/>
            <person name="Wilkins M.J."/>
            <person name="Karaoz U."/>
            <person name="Brodie E.L."/>
            <person name="Williams K.H."/>
            <person name="Hubbard S.S."/>
            <person name="Banfield J.F."/>
        </authorList>
    </citation>
    <scope>NUCLEOTIDE SEQUENCE [LARGE SCALE GENOMIC DNA]</scope>
</reference>
<keyword evidence="1" id="KW-1133">Transmembrane helix</keyword>
<dbReference type="STRING" id="1798543.A2898_02770"/>
<evidence type="ECO:0000313" key="2">
    <source>
        <dbReference type="EMBL" id="OGY85029.1"/>
    </source>
</evidence>
<proteinExistence type="predicted"/>
<gene>
    <name evidence="2" type="ORF">A2898_02770</name>
</gene>
<evidence type="ECO:0000313" key="3">
    <source>
        <dbReference type="Proteomes" id="UP000179164"/>
    </source>
</evidence>
<sequence>MNTSHPTYFLWQYRVLICIVTLVVAGSALAFALLSPVKFDTSISFSIDRVSIQETSAYQYDGYYAIQAADLFSQTILSWFLTPSVLLEIYDHADIDPGLTSIEELTTRFKAKKYSAQNVVVRYVERDRATAEKIASALTTVIEERAATSNQTAQQESVFAVSGAIPVITEKSPSPLFTGIVGLIAGVLLGCIAAYTISGMRVHKAPEEHT</sequence>